<dbReference type="InterPro" id="IPR043502">
    <property type="entry name" value="DNA/RNA_pol_sf"/>
</dbReference>
<dbReference type="InterPro" id="IPR053848">
    <property type="entry name" value="IMS_HHH_1"/>
</dbReference>
<organism evidence="3 4">
    <name type="scientific">Saguinus oedipus</name>
    <name type="common">Cotton-top tamarin</name>
    <name type="synonym">Oedipomidas oedipus</name>
    <dbReference type="NCBI Taxonomy" id="9490"/>
    <lineage>
        <taxon>Eukaryota</taxon>
        <taxon>Metazoa</taxon>
        <taxon>Chordata</taxon>
        <taxon>Craniata</taxon>
        <taxon>Vertebrata</taxon>
        <taxon>Euteleostomi</taxon>
        <taxon>Mammalia</taxon>
        <taxon>Eutheria</taxon>
        <taxon>Euarchontoglires</taxon>
        <taxon>Primates</taxon>
        <taxon>Haplorrhini</taxon>
        <taxon>Platyrrhini</taxon>
        <taxon>Cebidae</taxon>
        <taxon>Callitrichinae</taxon>
        <taxon>Saguinus</taxon>
    </lineage>
</organism>
<dbReference type="Pfam" id="PF21999">
    <property type="entry name" value="IMS_HHH_1"/>
    <property type="match status" value="1"/>
</dbReference>
<feature type="domain" description="DNA polymerase IV/DNA polymerase iota-like thumb" evidence="2">
    <location>
        <begin position="3"/>
        <end position="50"/>
    </location>
</feature>
<dbReference type="Proteomes" id="UP001266305">
    <property type="component" value="Unassembled WGS sequence"/>
</dbReference>
<dbReference type="SUPFAM" id="SSF56672">
    <property type="entry name" value="DNA/RNA polymerases"/>
    <property type="match status" value="1"/>
</dbReference>
<comment type="caution">
    <text evidence="3">The sequence shown here is derived from an EMBL/GenBank/DDBJ whole genome shotgun (WGS) entry which is preliminary data.</text>
</comment>
<accession>A0ABQ9U836</accession>
<evidence type="ECO:0000313" key="3">
    <source>
        <dbReference type="EMBL" id="KAK2093196.1"/>
    </source>
</evidence>
<dbReference type="EMBL" id="JASSZA010000015">
    <property type="protein sequence ID" value="KAK2093196.1"/>
    <property type="molecule type" value="Genomic_DNA"/>
</dbReference>
<gene>
    <name evidence="3" type="primary">REV1</name>
    <name evidence="3" type="ORF">P7K49_029725</name>
</gene>
<keyword evidence="1" id="KW-0237">DNA synthesis</keyword>
<reference evidence="3 4" key="1">
    <citation type="submission" date="2023-05" db="EMBL/GenBank/DDBJ databases">
        <title>B98-5 Cell Line De Novo Hybrid Assembly: An Optical Mapping Approach.</title>
        <authorList>
            <person name="Kananen K."/>
            <person name="Auerbach J.A."/>
            <person name="Kautto E."/>
            <person name="Blachly J.S."/>
        </authorList>
    </citation>
    <scope>NUCLEOTIDE SEQUENCE [LARGE SCALE GENOMIC DNA]</scope>
    <source>
        <strain evidence="3">B95-8</strain>
        <tissue evidence="3">Cell line</tissue>
    </source>
</reference>
<name>A0ABQ9U836_SAGOE</name>
<keyword evidence="3" id="KW-0808">Transferase</keyword>
<evidence type="ECO:0000256" key="1">
    <source>
        <dbReference type="ARBA" id="ARBA00022634"/>
    </source>
</evidence>
<evidence type="ECO:0000259" key="2">
    <source>
        <dbReference type="Pfam" id="PF21999"/>
    </source>
</evidence>
<sequence length="110" mass="12675">MRVGRSMESKLASLGIKTCGDLQYMTMAKLQKEFGPKTGQMLYRFCRGLDDRPVRTEKERKSVSAEISYGIRFTQVLIIEQILPSVVLYIFTQSYLSNETIRLLMLEIKS</sequence>
<dbReference type="GO" id="GO:0016740">
    <property type="term" value="F:transferase activity"/>
    <property type="evidence" value="ECO:0007669"/>
    <property type="project" value="UniProtKB-KW"/>
</dbReference>
<dbReference type="Gene3D" id="1.10.150.20">
    <property type="entry name" value="5' to 3' exonuclease, C-terminal subdomain"/>
    <property type="match status" value="1"/>
</dbReference>
<dbReference type="PANTHER" id="PTHR45990:SF1">
    <property type="entry name" value="DNA REPAIR PROTEIN REV1"/>
    <property type="match status" value="1"/>
</dbReference>
<proteinExistence type="predicted"/>
<protein>
    <submittedName>
        <fullName evidence="3">Deoxycytidyl transferase</fullName>
    </submittedName>
</protein>
<keyword evidence="4" id="KW-1185">Reference proteome</keyword>
<evidence type="ECO:0000313" key="4">
    <source>
        <dbReference type="Proteomes" id="UP001266305"/>
    </source>
</evidence>
<dbReference type="PANTHER" id="PTHR45990">
    <property type="entry name" value="DNA REPAIR PROTEIN REV1"/>
    <property type="match status" value="1"/>
</dbReference>